<feature type="transmembrane region" description="Helical" evidence="1">
    <location>
        <begin position="101"/>
        <end position="126"/>
    </location>
</feature>
<organism evidence="2 3">
    <name type="scientific">Oceanirhabdus seepicola</name>
    <dbReference type="NCBI Taxonomy" id="2828781"/>
    <lineage>
        <taxon>Bacteria</taxon>
        <taxon>Bacillati</taxon>
        <taxon>Bacillota</taxon>
        <taxon>Clostridia</taxon>
        <taxon>Eubacteriales</taxon>
        <taxon>Clostridiaceae</taxon>
        <taxon>Oceanirhabdus</taxon>
    </lineage>
</organism>
<feature type="transmembrane region" description="Helical" evidence="1">
    <location>
        <begin position="346"/>
        <end position="366"/>
    </location>
</feature>
<evidence type="ECO:0000313" key="2">
    <source>
        <dbReference type="EMBL" id="MCM1990947.1"/>
    </source>
</evidence>
<accession>A0A9J6P342</accession>
<name>A0A9J6P342_9CLOT</name>
<dbReference type="PANTHER" id="PTHR39177">
    <property type="entry name" value="ABC TRANSPORTER PERMEASE YTRC-RELATED"/>
    <property type="match status" value="1"/>
</dbReference>
<dbReference type="InterPro" id="IPR053046">
    <property type="entry name" value="ABC-5_transporter"/>
</dbReference>
<keyword evidence="3" id="KW-1185">Reference proteome</keyword>
<keyword evidence="1" id="KW-0472">Membrane</keyword>
<dbReference type="Proteomes" id="UP001056429">
    <property type="component" value="Unassembled WGS sequence"/>
</dbReference>
<keyword evidence="1" id="KW-0812">Transmembrane</keyword>
<feature type="transmembrane region" description="Helical" evidence="1">
    <location>
        <begin position="20"/>
        <end position="44"/>
    </location>
</feature>
<feature type="transmembrane region" description="Helical" evidence="1">
    <location>
        <begin position="282"/>
        <end position="300"/>
    </location>
</feature>
<feature type="transmembrane region" description="Helical" evidence="1">
    <location>
        <begin position="237"/>
        <end position="262"/>
    </location>
</feature>
<feature type="transmembrane region" description="Helical" evidence="1">
    <location>
        <begin position="56"/>
        <end position="81"/>
    </location>
</feature>
<sequence>MSMKKSWLDKGLVLNDLKRYWWAMALYCIAMIFVAVLPISSLTIKESLSLKEINNCLFAGPIYVIIIGGAVGISILVFSFMNRKASSEFIYSLPLTKKTIFISKYIAGLIMILIPLIISYSILIILMGVNGLYTIVNIMYVIKVIFLFILISALAYTISIAIGSFTSSSIATGVFFFVFMYLPSALKRIVEVTLSLWIYGYTGHSLYENDLYFGIMERLNPISSNKVLGLRNLDVEYYLNSGLLINFVLCIVGYLIISYLLFNRRKSEAVGNMIAFKWFSPILKYGFTLCVMFTSLIFLENRYGESGFSYKIGVYLITGAIAYCIVTCFIEKSISVIFKKKQLKGFGIYFLIVFIGFYGIWINLFGVQEFNVNTNEVEFISMFLNVEGQVGDINIQIEDKNLMKEALKFKDYLLENRKKYIKSSGYMPRIHYKIFSDGEFKESRAYYFNEKLLDHESLKNIYLSKENKNHIYGGIESGQDVNYLMLEKGYMNRYGDRDAISKKKILDRDTINQLTKAIKKDVDGFRFEDLMNTDVIGSIILFADIDSKVVDDGEIITEKSENVQRNITITNRFENTINTLKELELYDEILLSTDEVEKIVVYTRDREHREITVTEPSIMEKLIKEGFRNEYNIIYERYGDHQHGFDIYLNNGRVIPHYELTEEGMTDEIKELLMR</sequence>
<dbReference type="EMBL" id="JAGSOJ010000003">
    <property type="protein sequence ID" value="MCM1990947.1"/>
    <property type="molecule type" value="Genomic_DNA"/>
</dbReference>
<reference evidence="2" key="1">
    <citation type="journal article" date="2021" name="mSystems">
        <title>Bacteria and Archaea Synergistically Convert Glycine Betaine to Biogenic Methane in the Formosa Cold Seep of the South China Sea.</title>
        <authorList>
            <person name="Li L."/>
            <person name="Zhang W."/>
            <person name="Zhang S."/>
            <person name="Song L."/>
            <person name="Sun Q."/>
            <person name="Zhang H."/>
            <person name="Xiang H."/>
            <person name="Dong X."/>
        </authorList>
    </citation>
    <scope>NUCLEOTIDE SEQUENCE</scope>
    <source>
        <strain evidence="2">ZWT</strain>
    </source>
</reference>
<gene>
    <name evidence="2" type="ORF">KDK92_14545</name>
</gene>
<keyword evidence="1" id="KW-1133">Transmembrane helix</keyword>
<dbReference type="RefSeq" id="WP_250860057.1">
    <property type="nucleotide sequence ID" value="NZ_JAGSOJ010000003.1"/>
</dbReference>
<protein>
    <submittedName>
        <fullName evidence="2">ABC transporter permease</fullName>
    </submittedName>
</protein>
<proteinExistence type="predicted"/>
<feature type="transmembrane region" description="Helical" evidence="1">
    <location>
        <begin position="162"/>
        <end position="182"/>
    </location>
</feature>
<comment type="caution">
    <text evidence="2">The sequence shown here is derived from an EMBL/GenBank/DDBJ whole genome shotgun (WGS) entry which is preliminary data.</text>
</comment>
<evidence type="ECO:0000256" key="1">
    <source>
        <dbReference type="SAM" id="Phobius"/>
    </source>
</evidence>
<dbReference type="AlphaFoldDB" id="A0A9J6P342"/>
<feature type="transmembrane region" description="Helical" evidence="1">
    <location>
        <begin position="312"/>
        <end position="334"/>
    </location>
</feature>
<evidence type="ECO:0000313" key="3">
    <source>
        <dbReference type="Proteomes" id="UP001056429"/>
    </source>
</evidence>
<reference evidence="2" key="2">
    <citation type="submission" date="2021-04" db="EMBL/GenBank/DDBJ databases">
        <authorList>
            <person name="Dong X."/>
        </authorList>
    </citation>
    <scope>NUCLEOTIDE SEQUENCE</scope>
    <source>
        <strain evidence="2">ZWT</strain>
    </source>
</reference>
<dbReference type="PANTHER" id="PTHR39177:SF1">
    <property type="entry name" value="ABC TRANSPORTER PERMEASE YTRC-RELATED"/>
    <property type="match status" value="1"/>
</dbReference>
<feature type="transmembrane region" description="Helical" evidence="1">
    <location>
        <begin position="138"/>
        <end position="156"/>
    </location>
</feature>